<dbReference type="AlphaFoldDB" id="A0A2M3ZRF2"/>
<sequence>MWLGSAPGLTCFGCSAITLGSMVKLGSSSNAITNHFQYAPFPKRSDLCTEIFRRRSPCYPRVCSKPPRHDSHARRGAAHPEVDAREVEAVQLLNQEGSPGELSNSKP</sequence>
<reference evidence="1" key="1">
    <citation type="submission" date="2018-01" db="EMBL/GenBank/DDBJ databases">
        <title>An insight into the sialome of Amazonian anophelines.</title>
        <authorList>
            <person name="Ribeiro J.M."/>
            <person name="Scarpassa V."/>
            <person name="Calvo E."/>
        </authorList>
    </citation>
    <scope>NUCLEOTIDE SEQUENCE</scope>
    <source>
        <tissue evidence="1">Salivary glands</tissue>
    </source>
</reference>
<dbReference type="EMBL" id="GGFM01010406">
    <property type="protein sequence ID" value="MBW31157.1"/>
    <property type="molecule type" value="Transcribed_RNA"/>
</dbReference>
<evidence type="ECO:0000313" key="1">
    <source>
        <dbReference type="EMBL" id="MBW31157.1"/>
    </source>
</evidence>
<name>A0A2M3ZRF2_9DIPT</name>
<proteinExistence type="predicted"/>
<organism evidence="1">
    <name type="scientific">Anopheles braziliensis</name>
    <dbReference type="NCBI Taxonomy" id="58242"/>
    <lineage>
        <taxon>Eukaryota</taxon>
        <taxon>Metazoa</taxon>
        <taxon>Ecdysozoa</taxon>
        <taxon>Arthropoda</taxon>
        <taxon>Hexapoda</taxon>
        <taxon>Insecta</taxon>
        <taxon>Pterygota</taxon>
        <taxon>Neoptera</taxon>
        <taxon>Endopterygota</taxon>
        <taxon>Diptera</taxon>
        <taxon>Nematocera</taxon>
        <taxon>Culicoidea</taxon>
        <taxon>Culicidae</taxon>
        <taxon>Anophelinae</taxon>
        <taxon>Anopheles</taxon>
    </lineage>
</organism>
<protein>
    <submittedName>
        <fullName evidence="1">Putative secreted peptide</fullName>
    </submittedName>
</protein>
<accession>A0A2M3ZRF2</accession>